<dbReference type="Gene3D" id="3.90.550.10">
    <property type="entry name" value="Spore Coat Polysaccharide Biosynthesis Protein SpsA, Chain A"/>
    <property type="match status" value="1"/>
</dbReference>
<organism evidence="1 2">
    <name type="scientific">Paraburkholderia podalyriae</name>
    <dbReference type="NCBI Taxonomy" id="1938811"/>
    <lineage>
        <taxon>Bacteria</taxon>
        <taxon>Pseudomonadati</taxon>
        <taxon>Pseudomonadota</taxon>
        <taxon>Betaproteobacteria</taxon>
        <taxon>Burkholderiales</taxon>
        <taxon>Burkholderiaceae</taxon>
        <taxon>Paraburkholderia</taxon>
    </lineage>
</organism>
<dbReference type="Proteomes" id="UP000736373">
    <property type="component" value="Unassembled WGS sequence"/>
</dbReference>
<accession>A0ABR7PZ26</accession>
<dbReference type="SUPFAM" id="SSF53448">
    <property type="entry name" value="Nucleotide-diphospho-sugar transferases"/>
    <property type="match status" value="1"/>
</dbReference>
<reference evidence="1 2" key="1">
    <citation type="submission" date="2019-09" db="EMBL/GenBank/DDBJ databases">
        <title>Paraburkholderia podalyriae sp. nov., A South African Podalyria-associated rhizobium.</title>
        <authorList>
            <person name="Mavima L."/>
            <person name="Beukes C.W."/>
            <person name="Palmer M."/>
            <person name="De Meyer S.E."/>
            <person name="James E.K."/>
            <person name="Maluk M."/>
            <person name="Avontuur J.R."/>
            <person name="Chan W.Y."/>
            <person name="Venter S.N."/>
            <person name="Steenkamp E.T."/>
        </authorList>
    </citation>
    <scope>NUCLEOTIDE SEQUENCE [LARGE SCALE GENOMIC DNA]</scope>
    <source>
        <strain evidence="1 2">WC7.3b</strain>
    </source>
</reference>
<evidence type="ECO:0000313" key="2">
    <source>
        <dbReference type="Proteomes" id="UP000736373"/>
    </source>
</evidence>
<comment type="caution">
    <text evidence="1">The sequence shown here is derived from an EMBL/GenBank/DDBJ whole genome shotgun (WGS) entry which is preliminary data.</text>
</comment>
<dbReference type="EMBL" id="VZQQ01000055">
    <property type="protein sequence ID" value="MBC8751444.1"/>
    <property type="molecule type" value="Genomic_DNA"/>
</dbReference>
<dbReference type="RefSeq" id="WP_187638371.1">
    <property type="nucleotide sequence ID" value="NZ_VZQQ01000055.1"/>
</dbReference>
<gene>
    <name evidence="1" type="ORF">F6X42_34410</name>
</gene>
<sequence length="405" mass="46957">MKPYLHHAHVVLKQDECGAKLLVCKTPISRPKFREGFRLADRKVAGTLDSLGLEFNVCAYSNWRVILDESWTLLSGRSRVSFRAKTTKYVSLHQLLSYVFSSLRRYFTDVKITSVEPAKKWTTYSFFVEERRNIAVSGKNKKWSFGLVVDGQNVDSFGHLLTSIEQAFQFCLDDCELIVNGPEENYSKYIGPSKIPIKILHSDAVNERLAWITRKKNDIVAAARYENVAILHNRYAIAEKWLEFFDQFGYDFNVVCGRQLYGETAFYDWVATGNAWAPSWSLTLEPDDFHPNLYVNGGLIIAKKSILQEIPLNDYLFWNQCEDIEYSRRILNAGITPRYMSLPVVKVLSFRAGYETGFRAQNHICKMLFGYDYGVSHMNPLYKRVLTWKNRFGKYKRRLKAWTSV</sequence>
<name>A0ABR7PZ26_9BURK</name>
<dbReference type="InterPro" id="IPR029044">
    <property type="entry name" value="Nucleotide-diphossugar_trans"/>
</dbReference>
<protein>
    <submittedName>
        <fullName evidence="1">Uncharacterized protein</fullName>
    </submittedName>
</protein>
<evidence type="ECO:0000313" key="1">
    <source>
        <dbReference type="EMBL" id="MBC8751444.1"/>
    </source>
</evidence>
<keyword evidence="2" id="KW-1185">Reference proteome</keyword>
<proteinExistence type="predicted"/>